<dbReference type="GO" id="GO:0001510">
    <property type="term" value="P:RNA methylation"/>
    <property type="evidence" value="ECO:0007669"/>
    <property type="project" value="InterPro"/>
</dbReference>
<evidence type="ECO:0000256" key="10">
    <source>
        <dbReference type="ARBA" id="ARBA00023158"/>
    </source>
</evidence>
<keyword evidence="10" id="KW-0943">RNA-mediated gene silencing</keyword>
<dbReference type="Gene3D" id="3.40.50.150">
    <property type="entry name" value="Vaccinia Virus protein VP39"/>
    <property type="match status" value="1"/>
</dbReference>
<keyword evidence="6" id="KW-0949">S-adenosyl-L-methionine</keyword>
<organism evidence="13 14">
    <name type="scientific">Bugula neritina</name>
    <name type="common">Brown bryozoan</name>
    <name type="synonym">Sertularia neritina</name>
    <dbReference type="NCBI Taxonomy" id="10212"/>
    <lineage>
        <taxon>Eukaryota</taxon>
        <taxon>Metazoa</taxon>
        <taxon>Spiralia</taxon>
        <taxon>Lophotrochozoa</taxon>
        <taxon>Bryozoa</taxon>
        <taxon>Gymnolaemata</taxon>
        <taxon>Cheilostomatida</taxon>
        <taxon>Flustrina</taxon>
        <taxon>Buguloidea</taxon>
        <taxon>Bugulidae</taxon>
        <taxon>Bugula</taxon>
    </lineage>
</organism>
<accession>A0A7J7JZQ4</accession>
<evidence type="ECO:0000313" key="13">
    <source>
        <dbReference type="EMBL" id="KAF6031423.1"/>
    </source>
</evidence>
<protein>
    <recommendedName>
        <fullName evidence="3">Small RNA 2'-O-methyltransferase</fullName>
        <ecNumber evidence="11">2.1.1.386</ecNumber>
    </recommendedName>
</protein>
<evidence type="ECO:0000256" key="1">
    <source>
        <dbReference type="ARBA" id="ARBA00001946"/>
    </source>
</evidence>
<gene>
    <name evidence="13" type="ORF">EB796_010289</name>
</gene>
<reference evidence="13" key="1">
    <citation type="submission" date="2020-06" db="EMBL/GenBank/DDBJ databases">
        <title>Draft genome of Bugula neritina, a colonial animal packing powerful symbionts and potential medicines.</title>
        <authorList>
            <person name="Rayko M."/>
        </authorList>
    </citation>
    <scope>NUCLEOTIDE SEQUENCE [LARGE SCALE GENOMIC DNA]</scope>
    <source>
        <strain evidence="13">Kwan_BN1</strain>
    </source>
</reference>
<dbReference type="EC" id="2.1.1.386" evidence="11"/>
<dbReference type="PANTHER" id="PTHR21404:SF3">
    <property type="entry name" value="SMALL RNA 2'-O-METHYLTRANSFERASE"/>
    <property type="match status" value="1"/>
</dbReference>
<proteinExistence type="inferred from homology"/>
<dbReference type="OrthoDB" id="2154311at2759"/>
<evidence type="ECO:0000256" key="7">
    <source>
        <dbReference type="ARBA" id="ARBA00022723"/>
    </source>
</evidence>
<dbReference type="Proteomes" id="UP000593567">
    <property type="component" value="Unassembled WGS sequence"/>
</dbReference>
<comment type="similarity">
    <text evidence="2">Belongs to the methyltransferase superfamily. HEN1 family.</text>
</comment>
<comment type="catalytic activity">
    <reaction evidence="12">
        <text>small RNA 3'-end nucleotide + S-adenosyl-L-methionine = small RNA 3'-end 2'-O-methylnucleotide + S-adenosyl-L-homocysteine + H(+)</text>
        <dbReference type="Rhea" id="RHEA:37887"/>
        <dbReference type="Rhea" id="RHEA-COMP:10415"/>
        <dbReference type="Rhea" id="RHEA-COMP:10416"/>
        <dbReference type="ChEBI" id="CHEBI:15378"/>
        <dbReference type="ChEBI" id="CHEBI:57856"/>
        <dbReference type="ChEBI" id="CHEBI:59789"/>
        <dbReference type="ChEBI" id="CHEBI:74896"/>
        <dbReference type="ChEBI" id="CHEBI:74898"/>
        <dbReference type="EC" id="2.1.1.386"/>
    </reaction>
</comment>
<dbReference type="GO" id="GO:0005737">
    <property type="term" value="C:cytoplasm"/>
    <property type="evidence" value="ECO:0007669"/>
    <property type="project" value="TreeGrafter"/>
</dbReference>
<keyword evidence="7" id="KW-0479">Metal-binding</keyword>
<evidence type="ECO:0000256" key="8">
    <source>
        <dbReference type="ARBA" id="ARBA00022842"/>
    </source>
</evidence>
<dbReference type="AlphaFoldDB" id="A0A7J7JZQ4"/>
<keyword evidence="14" id="KW-1185">Reference proteome</keyword>
<dbReference type="GO" id="GO:0046872">
    <property type="term" value="F:metal ion binding"/>
    <property type="evidence" value="ECO:0007669"/>
    <property type="project" value="UniProtKB-KW"/>
</dbReference>
<evidence type="ECO:0000256" key="4">
    <source>
        <dbReference type="ARBA" id="ARBA00022603"/>
    </source>
</evidence>
<keyword evidence="4" id="KW-0489">Methyltransferase</keyword>
<dbReference type="GO" id="GO:0005634">
    <property type="term" value="C:nucleus"/>
    <property type="evidence" value="ECO:0007669"/>
    <property type="project" value="TreeGrafter"/>
</dbReference>
<dbReference type="PANTHER" id="PTHR21404">
    <property type="entry name" value="HEN1"/>
    <property type="match status" value="1"/>
</dbReference>
<keyword evidence="8" id="KW-0460">Magnesium</keyword>
<keyword evidence="9" id="KW-0694">RNA-binding</keyword>
<evidence type="ECO:0000256" key="11">
    <source>
        <dbReference type="ARBA" id="ARBA00035025"/>
    </source>
</evidence>
<name>A0A7J7JZQ4_BUGNE</name>
<dbReference type="InterPro" id="IPR026610">
    <property type="entry name" value="Hen1"/>
</dbReference>
<sequence length="404" mass="45830">MEKLEEASNTLFILPNTAAEDRVQGTSNKETGEESRVISQLEDKCDVKFSPPLYCQRYEAVRNVIQDYHNGGTRLINLLDVGCAECKFVKRAIQIPFLERIAGLDVDRDLVASASVQHSLTPLTTDYLHKRKKDLKVEVFHGSIADRDQMMLGIDVVTAIEVIEHLYPSVLSQFEETVFSYLRPKVVVVTTPNSEFNVLFPNFSGMRHPDHKFEWTRAEFRVWSERLSRTYGYSVTYSGVGDPTPNSADVGPCSQIAVFVKDPLSPTPNLGCGDSAHPVVYEKVFSTIYPGHNQTEDEIINNEIIYAVNSQSYYLITNFEVEDKSRTHLSVSHIWQCSRHLSSKLAVQEFRERLKKLNYELTDDGNSVIINMEEPDTSSGSDYDEILSPAEHVDPSQLEEFWDC</sequence>
<dbReference type="SUPFAM" id="SSF53335">
    <property type="entry name" value="S-adenosyl-L-methionine-dependent methyltransferases"/>
    <property type="match status" value="1"/>
</dbReference>
<evidence type="ECO:0000256" key="9">
    <source>
        <dbReference type="ARBA" id="ARBA00022884"/>
    </source>
</evidence>
<dbReference type="GO" id="GO:0003723">
    <property type="term" value="F:RNA binding"/>
    <property type="evidence" value="ECO:0007669"/>
    <property type="project" value="UniProtKB-KW"/>
</dbReference>
<evidence type="ECO:0000256" key="5">
    <source>
        <dbReference type="ARBA" id="ARBA00022679"/>
    </source>
</evidence>
<evidence type="ECO:0000256" key="6">
    <source>
        <dbReference type="ARBA" id="ARBA00022691"/>
    </source>
</evidence>
<evidence type="ECO:0000256" key="12">
    <source>
        <dbReference type="ARBA" id="ARBA00048418"/>
    </source>
</evidence>
<comment type="caution">
    <text evidence="13">The sequence shown here is derived from an EMBL/GenBank/DDBJ whole genome shotgun (WGS) entry which is preliminary data.</text>
</comment>
<dbReference type="EMBL" id="VXIV02001606">
    <property type="protein sequence ID" value="KAF6031423.1"/>
    <property type="molecule type" value="Genomic_DNA"/>
</dbReference>
<dbReference type="GO" id="GO:0034587">
    <property type="term" value="P:piRNA processing"/>
    <property type="evidence" value="ECO:0007669"/>
    <property type="project" value="TreeGrafter"/>
</dbReference>
<evidence type="ECO:0000256" key="2">
    <source>
        <dbReference type="ARBA" id="ARBA00009026"/>
    </source>
</evidence>
<evidence type="ECO:0000313" key="14">
    <source>
        <dbReference type="Proteomes" id="UP000593567"/>
    </source>
</evidence>
<comment type="cofactor">
    <cofactor evidence="1">
        <name>Mg(2+)</name>
        <dbReference type="ChEBI" id="CHEBI:18420"/>
    </cofactor>
</comment>
<dbReference type="GO" id="GO:0030422">
    <property type="term" value="P:siRNA processing"/>
    <property type="evidence" value="ECO:0007669"/>
    <property type="project" value="TreeGrafter"/>
</dbReference>
<keyword evidence="5" id="KW-0808">Transferase</keyword>
<evidence type="ECO:0000256" key="3">
    <source>
        <dbReference type="ARBA" id="ARBA00021330"/>
    </source>
</evidence>
<dbReference type="InterPro" id="IPR029063">
    <property type="entry name" value="SAM-dependent_MTases_sf"/>
</dbReference>
<dbReference type="GO" id="GO:0090486">
    <property type="term" value="F:small RNA 2'-O-methyltransferase activity"/>
    <property type="evidence" value="ECO:0007669"/>
    <property type="project" value="UniProtKB-EC"/>
</dbReference>